<dbReference type="Proteomes" id="UP000078541">
    <property type="component" value="Unassembled WGS sequence"/>
</dbReference>
<sequence length="162" mass="18192">MLLIIVYYWKYLRAVSCKSHTSTEVYVKSSNDMLHLHPISKGGRGREYVGRKGLPKPCQRSSIVGALAKLSTDTSDERDRSRACAIMMARCFSQSPGINYRYAPTDVVAVTPRGASLKHASPADALLRDARGIVSLRFFVFRIGRQFFPDAMSENDFIARDR</sequence>
<protein>
    <submittedName>
        <fullName evidence="1">Uncharacterized protein</fullName>
    </submittedName>
</protein>
<name>A0A195F1D4_9HYME</name>
<reference evidence="1 2" key="1">
    <citation type="submission" date="2016-03" db="EMBL/GenBank/DDBJ databases">
        <title>Trachymyrmex septentrionalis WGS genome.</title>
        <authorList>
            <person name="Nygaard S."/>
            <person name="Hu H."/>
            <person name="Boomsma J."/>
            <person name="Zhang G."/>
        </authorList>
    </citation>
    <scope>NUCLEOTIDE SEQUENCE [LARGE SCALE GENOMIC DNA]</scope>
    <source>
        <strain evidence="1">Tsep2-gDNA-1</strain>
        <tissue evidence="1">Whole body</tissue>
    </source>
</reference>
<dbReference type="AlphaFoldDB" id="A0A195F1D4"/>
<gene>
    <name evidence="1" type="ORF">ALC56_11493</name>
</gene>
<evidence type="ECO:0000313" key="2">
    <source>
        <dbReference type="Proteomes" id="UP000078541"/>
    </source>
</evidence>
<evidence type="ECO:0000313" key="1">
    <source>
        <dbReference type="EMBL" id="KYN34385.1"/>
    </source>
</evidence>
<proteinExistence type="predicted"/>
<dbReference type="EMBL" id="KQ981864">
    <property type="protein sequence ID" value="KYN34385.1"/>
    <property type="molecule type" value="Genomic_DNA"/>
</dbReference>
<accession>A0A195F1D4</accession>
<keyword evidence="2" id="KW-1185">Reference proteome</keyword>
<organism evidence="1 2">
    <name type="scientific">Trachymyrmex septentrionalis</name>
    <dbReference type="NCBI Taxonomy" id="34720"/>
    <lineage>
        <taxon>Eukaryota</taxon>
        <taxon>Metazoa</taxon>
        <taxon>Ecdysozoa</taxon>
        <taxon>Arthropoda</taxon>
        <taxon>Hexapoda</taxon>
        <taxon>Insecta</taxon>
        <taxon>Pterygota</taxon>
        <taxon>Neoptera</taxon>
        <taxon>Endopterygota</taxon>
        <taxon>Hymenoptera</taxon>
        <taxon>Apocrita</taxon>
        <taxon>Aculeata</taxon>
        <taxon>Formicoidea</taxon>
        <taxon>Formicidae</taxon>
        <taxon>Myrmicinae</taxon>
        <taxon>Trachymyrmex</taxon>
    </lineage>
</organism>